<feature type="compositionally biased region" description="Basic and acidic residues" evidence="5">
    <location>
        <begin position="487"/>
        <end position="504"/>
    </location>
</feature>
<evidence type="ECO:0000256" key="5">
    <source>
        <dbReference type="SAM" id="MobiDB-lite"/>
    </source>
</evidence>
<dbReference type="InterPro" id="IPR032914">
    <property type="entry name" value="Vam6/VPS39/TRAP1"/>
</dbReference>
<evidence type="ECO:0000313" key="8">
    <source>
        <dbReference type="Proteomes" id="UP000308199"/>
    </source>
</evidence>
<feature type="region of interest" description="Disordered" evidence="5">
    <location>
        <begin position="483"/>
        <end position="549"/>
    </location>
</feature>
<sequence length="1009" mass="112481">MAPFCEPSIILSGFKERVDSLAVQGDKIFIGTGLGNLHIYKIDQDEDGKYKSSLVTTKILSKKAIECVGYIKDINSVAVLSDSLISLYPLPDLVPPTPLTQTKKAFSLAVNSTVENISDDGKVQSFDDDAAVGKSTGVPTVVTYLVVGSQRKLVVHSWRDGEAQEIKEAQLPHSARVITFVKPTVLCLAYTATEHVLFYLDTMSTAELTIPVNMPFSTSAGGYGRNALTGLGGYMTLGLAAKAKPLAVVVGEDVLIPKDNAGMFFSSDGKAKQDSLFWNAPPEDITYVKPYVLSIQSTGTIPSTSISAPSSAPTGPNGFIQAPVLQIQSSITLQHVQFMVLPNARSLASTLRLLTSSPAAKAPVFAVSTPVDRNAAASEGSTLWLLKMRTWGEQIDELIEDESYPEALSLLESIDEVTLPDKSLRRAKIRSLNAISQFKKGEFDSAMNAFIELDTNPAKVVALYPESVSGRLHVPQERWIPLFGGPETKEKPEASKKIAKDRSLARTPSPANSVRVRRRGTLESMFAGAQASSDRDDDRVSIHGRTRDKDTFPRSLETLLRYLTEHRPRVGAALTNMHITNAQSHQFPFLSETSVEELLTLPDAPLMSLTPEQLTRFAQIVDTALFKAYLIVRPGLLGPLCSVANWCEVAEVEEVLMEREKFSELVSLYRGRKMHGKALSLLRRLSDKETDAEDKIRSTVSYVQKLGPEYLDQIFEATRWIYQHNHDAAFDIFTAELVELPRSKVADFLEEDLDPALCAKYLEYLIADREEMSTLFHDRLAELYLEMAGDARKKDEDMYHQAYTKFLDFIQTSDIYRVDRLFGLLPSDEMYEARAILLGRLGRHESALETYVYRLGDYIKAEEYCKSIYVPNSATQDIFLSLLKIYLEPTAAAQQKQQPDLLKPALELISRQSPRLDTLETLRLLPPLVPAQDVRTFLFDAARAPLFDTRVVRELRKGWSEQVGRKLVDSYFDLFLSDVLNATRGSETASLPYMYQEAKLRITNVHLYY</sequence>
<gene>
    <name evidence="7" type="ORF">EW145_g2303</name>
</gene>
<dbReference type="GO" id="GO:0012505">
    <property type="term" value="C:endomembrane system"/>
    <property type="evidence" value="ECO:0007669"/>
    <property type="project" value="UniProtKB-SubCell"/>
</dbReference>
<accession>A0A4V3XDB1</accession>
<dbReference type="OrthoDB" id="5325112at2759"/>
<keyword evidence="8" id="KW-1185">Reference proteome</keyword>
<comment type="similarity">
    <text evidence="3">Belongs to the VAM6/VPS39 family.</text>
</comment>
<keyword evidence="2" id="KW-0472">Membrane</keyword>
<proteinExistence type="inferred from homology"/>
<dbReference type="InterPro" id="IPR036322">
    <property type="entry name" value="WD40_repeat_dom_sf"/>
</dbReference>
<dbReference type="GO" id="GO:0006914">
    <property type="term" value="P:autophagy"/>
    <property type="evidence" value="ECO:0007669"/>
    <property type="project" value="TreeGrafter"/>
</dbReference>
<feature type="compositionally biased region" description="Basic and acidic residues" evidence="5">
    <location>
        <begin position="533"/>
        <end position="549"/>
    </location>
</feature>
<evidence type="ECO:0000256" key="1">
    <source>
        <dbReference type="ARBA" id="ARBA00004184"/>
    </source>
</evidence>
<reference evidence="7 8" key="1">
    <citation type="submission" date="2019-02" db="EMBL/GenBank/DDBJ databases">
        <title>Genome sequencing of the rare red list fungi Phellinidium pouzarii.</title>
        <authorList>
            <person name="Buettner E."/>
            <person name="Kellner H."/>
        </authorList>
    </citation>
    <scope>NUCLEOTIDE SEQUENCE [LARGE SCALE GENOMIC DNA]</scope>
    <source>
        <strain evidence="7 8">DSM 108285</strain>
    </source>
</reference>
<dbReference type="PANTHER" id="PTHR12894">
    <property type="entry name" value="CNH DOMAIN CONTAINING"/>
    <property type="match status" value="1"/>
</dbReference>
<dbReference type="Pfam" id="PF00780">
    <property type="entry name" value="CNH"/>
    <property type="match status" value="1"/>
</dbReference>
<dbReference type="InterPro" id="IPR001180">
    <property type="entry name" value="CNH_dom"/>
</dbReference>
<evidence type="ECO:0000259" key="6">
    <source>
        <dbReference type="PROSITE" id="PS50219"/>
    </source>
</evidence>
<dbReference type="GO" id="GO:0000329">
    <property type="term" value="C:fungal-type vacuole membrane"/>
    <property type="evidence" value="ECO:0007669"/>
    <property type="project" value="TreeGrafter"/>
</dbReference>
<name>A0A4V3XDB1_9AGAM</name>
<dbReference type="InterPro" id="IPR019452">
    <property type="entry name" value="VPS39/TGF_beta_rcpt-assoc_1"/>
</dbReference>
<dbReference type="PROSITE" id="PS50219">
    <property type="entry name" value="CNH"/>
    <property type="match status" value="1"/>
</dbReference>
<dbReference type="SUPFAM" id="SSF50978">
    <property type="entry name" value="WD40 repeat-like"/>
    <property type="match status" value="1"/>
</dbReference>
<evidence type="ECO:0000256" key="4">
    <source>
        <dbReference type="PROSITE-ProRule" id="PRU01006"/>
    </source>
</evidence>
<protein>
    <recommendedName>
        <fullName evidence="6">CNH domain-containing protein</fullName>
    </recommendedName>
</protein>
<dbReference type="InterPro" id="IPR000547">
    <property type="entry name" value="Clathrin_H-chain/VPS_repeat"/>
</dbReference>
<dbReference type="GO" id="GO:0034058">
    <property type="term" value="P:endosomal vesicle fusion"/>
    <property type="evidence" value="ECO:0007669"/>
    <property type="project" value="TreeGrafter"/>
</dbReference>
<dbReference type="EMBL" id="SGPK01000078">
    <property type="protein sequence ID" value="THH09023.1"/>
    <property type="molecule type" value="Genomic_DNA"/>
</dbReference>
<dbReference type="PROSITE" id="PS50236">
    <property type="entry name" value="CHCR"/>
    <property type="match status" value="1"/>
</dbReference>
<dbReference type="GO" id="GO:0006886">
    <property type="term" value="P:intracellular protein transport"/>
    <property type="evidence" value="ECO:0007669"/>
    <property type="project" value="UniProtKB-UniRule"/>
</dbReference>
<feature type="domain" description="CNH" evidence="6">
    <location>
        <begin position="15"/>
        <end position="354"/>
    </location>
</feature>
<dbReference type="Pfam" id="PF10366">
    <property type="entry name" value="Vps39_1"/>
    <property type="match status" value="1"/>
</dbReference>
<comment type="subcellular location">
    <subcellularLocation>
        <location evidence="1">Endomembrane system</location>
        <topology evidence="1">Peripheral membrane protein</topology>
    </subcellularLocation>
</comment>
<dbReference type="PANTHER" id="PTHR12894:SF49">
    <property type="entry name" value="VAM6_VPS39-LIKE PROTEIN"/>
    <property type="match status" value="1"/>
</dbReference>
<evidence type="ECO:0000256" key="3">
    <source>
        <dbReference type="ARBA" id="ARBA00038201"/>
    </source>
</evidence>
<evidence type="ECO:0000313" key="7">
    <source>
        <dbReference type="EMBL" id="THH09023.1"/>
    </source>
</evidence>
<dbReference type="AlphaFoldDB" id="A0A4V3XDB1"/>
<feature type="repeat" description="CHCR" evidence="4">
    <location>
        <begin position="733"/>
        <end position="891"/>
    </location>
</feature>
<dbReference type="Proteomes" id="UP000308199">
    <property type="component" value="Unassembled WGS sequence"/>
</dbReference>
<comment type="caution">
    <text evidence="7">The sequence shown here is derived from an EMBL/GenBank/DDBJ whole genome shotgun (WGS) entry which is preliminary data.</text>
</comment>
<organism evidence="7 8">
    <name type="scientific">Phellinidium pouzarii</name>
    <dbReference type="NCBI Taxonomy" id="167371"/>
    <lineage>
        <taxon>Eukaryota</taxon>
        <taxon>Fungi</taxon>
        <taxon>Dikarya</taxon>
        <taxon>Basidiomycota</taxon>
        <taxon>Agaricomycotina</taxon>
        <taxon>Agaricomycetes</taxon>
        <taxon>Hymenochaetales</taxon>
        <taxon>Hymenochaetaceae</taxon>
        <taxon>Phellinidium</taxon>
    </lineage>
</organism>
<evidence type="ECO:0000256" key="2">
    <source>
        <dbReference type="ARBA" id="ARBA00023136"/>
    </source>
</evidence>